<dbReference type="FunFam" id="3.30.160.60:FF:000671">
    <property type="entry name" value="Zinc finger protein 26"/>
    <property type="match status" value="1"/>
</dbReference>
<dbReference type="Gene3D" id="3.30.160.60">
    <property type="entry name" value="Classic Zinc Finger"/>
    <property type="match status" value="2"/>
</dbReference>
<reference evidence="7 8" key="1">
    <citation type="journal article" date="2021" name="Elife">
        <title>Chloroplast acquisition without the gene transfer in kleptoplastic sea slugs, Plakobranchus ocellatus.</title>
        <authorList>
            <person name="Maeda T."/>
            <person name="Takahashi S."/>
            <person name="Yoshida T."/>
            <person name="Shimamura S."/>
            <person name="Takaki Y."/>
            <person name="Nagai Y."/>
            <person name="Toyoda A."/>
            <person name="Suzuki Y."/>
            <person name="Arimoto A."/>
            <person name="Ishii H."/>
            <person name="Satoh N."/>
            <person name="Nishiyama T."/>
            <person name="Hasebe M."/>
            <person name="Maruyama T."/>
            <person name="Minagawa J."/>
            <person name="Obokata J."/>
            <person name="Shigenobu S."/>
        </authorList>
    </citation>
    <scope>NUCLEOTIDE SEQUENCE [LARGE SCALE GENOMIC DNA]</scope>
</reference>
<dbReference type="PANTHER" id="PTHR24379:SF121">
    <property type="entry name" value="C2H2-TYPE DOMAIN-CONTAINING PROTEIN"/>
    <property type="match status" value="1"/>
</dbReference>
<accession>A0AAV3YDV3</accession>
<evidence type="ECO:0000256" key="5">
    <source>
        <dbReference type="PROSITE-ProRule" id="PRU00042"/>
    </source>
</evidence>
<protein>
    <submittedName>
        <fullName evidence="7">Zinc finger protein 226</fullName>
    </submittedName>
</protein>
<dbReference type="EMBL" id="BLXT01000825">
    <property type="protein sequence ID" value="GFN80575.1"/>
    <property type="molecule type" value="Genomic_DNA"/>
</dbReference>
<dbReference type="Pfam" id="PF13894">
    <property type="entry name" value="zf-C2H2_4"/>
    <property type="match status" value="1"/>
</dbReference>
<sequence length="157" mass="18351">MVVLDRWSSWAVDTHCSVPNRNKAWRLPLPEREYTSPGNHGHCHQGQGHLQSPLLYAQSLEYYSCRLCDERFPTLFLVRQHMSDVHIEQLPYKCSLCGKGFVSYSGLRHHRQAHAGKVFSCEICGTKFKHKHHMKDHIRRLHPSAHVPSAYERHFKK</sequence>
<evidence type="ECO:0000256" key="2">
    <source>
        <dbReference type="ARBA" id="ARBA00022737"/>
    </source>
</evidence>
<evidence type="ECO:0000313" key="8">
    <source>
        <dbReference type="Proteomes" id="UP000735302"/>
    </source>
</evidence>
<dbReference type="InterPro" id="IPR013087">
    <property type="entry name" value="Znf_C2H2_type"/>
</dbReference>
<keyword evidence="8" id="KW-1185">Reference proteome</keyword>
<feature type="domain" description="C2H2-type" evidence="6">
    <location>
        <begin position="92"/>
        <end position="119"/>
    </location>
</feature>
<feature type="domain" description="C2H2-type" evidence="6">
    <location>
        <begin position="119"/>
        <end position="142"/>
    </location>
</feature>
<dbReference type="Pfam" id="PF00096">
    <property type="entry name" value="zf-C2H2"/>
    <property type="match status" value="1"/>
</dbReference>
<dbReference type="AlphaFoldDB" id="A0AAV3YDV3"/>
<gene>
    <name evidence="7" type="ORF">PoB_000708100</name>
</gene>
<keyword evidence="2" id="KW-0677">Repeat</keyword>
<feature type="domain" description="C2H2-type" evidence="6">
    <location>
        <begin position="63"/>
        <end position="91"/>
    </location>
</feature>
<organism evidence="7 8">
    <name type="scientific">Plakobranchus ocellatus</name>
    <dbReference type="NCBI Taxonomy" id="259542"/>
    <lineage>
        <taxon>Eukaryota</taxon>
        <taxon>Metazoa</taxon>
        <taxon>Spiralia</taxon>
        <taxon>Lophotrochozoa</taxon>
        <taxon>Mollusca</taxon>
        <taxon>Gastropoda</taxon>
        <taxon>Heterobranchia</taxon>
        <taxon>Euthyneura</taxon>
        <taxon>Panpulmonata</taxon>
        <taxon>Sacoglossa</taxon>
        <taxon>Placobranchoidea</taxon>
        <taxon>Plakobranchidae</taxon>
        <taxon>Plakobranchus</taxon>
    </lineage>
</organism>
<dbReference type="Proteomes" id="UP000735302">
    <property type="component" value="Unassembled WGS sequence"/>
</dbReference>
<name>A0AAV3YDV3_9GAST</name>
<proteinExistence type="predicted"/>
<dbReference type="SMART" id="SM00355">
    <property type="entry name" value="ZnF_C2H2"/>
    <property type="match status" value="3"/>
</dbReference>
<dbReference type="GO" id="GO:0008270">
    <property type="term" value="F:zinc ion binding"/>
    <property type="evidence" value="ECO:0007669"/>
    <property type="project" value="UniProtKB-KW"/>
</dbReference>
<dbReference type="PANTHER" id="PTHR24379">
    <property type="entry name" value="KRAB AND ZINC FINGER DOMAIN-CONTAINING"/>
    <property type="match status" value="1"/>
</dbReference>
<evidence type="ECO:0000256" key="1">
    <source>
        <dbReference type="ARBA" id="ARBA00022723"/>
    </source>
</evidence>
<evidence type="ECO:0000259" key="6">
    <source>
        <dbReference type="PROSITE" id="PS50157"/>
    </source>
</evidence>
<keyword evidence="3 5" id="KW-0863">Zinc-finger</keyword>
<evidence type="ECO:0000256" key="4">
    <source>
        <dbReference type="ARBA" id="ARBA00022833"/>
    </source>
</evidence>
<keyword evidence="1" id="KW-0479">Metal-binding</keyword>
<dbReference type="PROSITE" id="PS50157">
    <property type="entry name" value="ZINC_FINGER_C2H2_2"/>
    <property type="match status" value="3"/>
</dbReference>
<evidence type="ECO:0000256" key="3">
    <source>
        <dbReference type="ARBA" id="ARBA00022771"/>
    </source>
</evidence>
<dbReference type="InterPro" id="IPR036236">
    <property type="entry name" value="Znf_C2H2_sf"/>
</dbReference>
<evidence type="ECO:0000313" key="7">
    <source>
        <dbReference type="EMBL" id="GFN80575.1"/>
    </source>
</evidence>
<keyword evidence="4" id="KW-0862">Zinc</keyword>
<dbReference type="SUPFAM" id="SSF57667">
    <property type="entry name" value="beta-beta-alpha zinc fingers"/>
    <property type="match status" value="2"/>
</dbReference>
<comment type="caution">
    <text evidence="7">The sequence shown here is derived from an EMBL/GenBank/DDBJ whole genome shotgun (WGS) entry which is preliminary data.</text>
</comment>
<dbReference type="PROSITE" id="PS00028">
    <property type="entry name" value="ZINC_FINGER_C2H2_1"/>
    <property type="match status" value="2"/>
</dbReference>